<dbReference type="EMBL" id="PZOJ01000088">
    <property type="protein sequence ID" value="TMX75206.1"/>
    <property type="molecule type" value="Genomic_DNA"/>
</dbReference>
<sequence>MTKPQVQKNNEKIEPRTWSLKGFLQEIKRIHDDIEDRRFAFILGAGASINSNIKGAATLAKEWMEIIYHREHEPTSDYQDWLTSNPLKLSDWESNNLAKHYPQIFEKCFEGDHDSGYAALEKAIKDGKPSLGYAVLAWILSSTRHRMVVTTNFDNLVADAVSIYGGTYPHVIGHESLASYAKPLSRRPIVAKIHRDLFTDPINTCQGTGALEKSWVETLKNIFRFYTPVFIGYGGNDGSLMDFLQGLDTKEISGQPFWCYYAPDGVPNVAIKQLMHKHNGVLIPSMGFDELMLKMGEVVGFDRHKQITEIKNNSVQLINQIQEQMLSLNKETQDVEVKKILKPQENTKQNWGWLDWQLHIDEESNITEQDKLYLEAINSLPDSYQLHGNYAIFLEEQGRPEDAECYYLNAIKLVPNDADILGNYAIFLNAQGKREEAEQYYRRAIDIAPNHANNLGNYAVFLNEQGKQEAAEKYYRRTIEIDPNHANNLGNYAAFLNEQGKREDAKKYYRQAIKADPDYANRLGYYANRLNEQGKQEDAEKYYLRAIEVDPNHANNLGNYANLLKDIERFEEANEIIQQALAIEPNDERLLNIKKAIQSNLKYVEEETA</sequence>
<evidence type="ECO:0000313" key="2">
    <source>
        <dbReference type="Proteomes" id="UP000718715"/>
    </source>
</evidence>
<organism evidence="1 2">
    <name type="scientific">Photobacterium damselae</name>
    <dbReference type="NCBI Taxonomy" id="38293"/>
    <lineage>
        <taxon>Bacteria</taxon>
        <taxon>Pseudomonadati</taxon>
        <taxon>Pseudomonadota</taxon>
        <taxon>Gammaproteobacteria</taxon>
        <taxon>Vibrionales</taxon>
        <taxon>Vibrionaceae</taxon>
        <taxon>Photobacterium</taxon>
    </lineage>
</organism>
<evidence type="ECO:0000313" key="1">
    <source>
        <dbReference type="EMBL" id="TMX75206.1"/>
    </source>
</evidence>
<keyword evidence="2" id="KW-1185">Reference proteome</keyword>
<proteinExistence type="predicted"/>
<name>A0ACD3SZI3_PHODM</name>
<comment type="caution">
    <text evidence="1">The sequence shown here is derived from an EMBL/GenBank/DDBJ whole genome shotgun (WGS) entry which is preliminary data.</text>
</comment>
<accession>A0ACD3SZI3</accession>
<protein>
    <submittedName>
        <fullName evidence="1">Uncharacterized protein</fullName>
    </submittedName>
</protein>
<reference evidence="1" key="1">
    <citation type="submission" date="2018-03" db="EMBL/GenBank/DDBJ databases">
        <title>Genomic characterization of a polymicrobial infection associated with a disease outbreak in Pacific white shrimp (Litopenaeus vannamei).</title>
        <authorList>
            <person name="Turner J.W."/>
            <person name="Bachand P.T."/>
            <person name="Tallman J."/>
            <person name="Elledge N.C."/>
            <person name="Pinnell L.J."/>
            <person name="Laughlin R.C."/>
            <person name="Zimba P.V."/>
        </authorList>
    </citation>
    <scope>NUCLEOTIDE SEQUENCE</scope>
    <source>
        <strain evidence="1">Hep-2b-22</strain>
    </source>
</reference>
<dbReference type="Proteomes" id="UP000718715">
    <property type="component" value="Unassembled WGS sequence"/>
</dbReference>
<gene>
    <name evidence="1" type="ORF">DA092_09535</name>
</gene>